<evidence type="ECO:0000256" key="6">
    <source>
        <dbReference type="SAM" id="Phobius"/>
    </source>
</evidence>
<organism evidence="7 8">
    <name type="scientific">Castanea mollissima</name>
    <name type="common">Chinese chestnut</name>
    <dbReference type="NCBI Taxonomy" id="60419"/>
    <lineage>
        <taxon>Eukaryota</taxon>
        <taxon>Viridiplantae</taxon>
        <taxon>Streptophyta</taxon>
        <taxon>Embryophyta</taxon>
        <taxon>Tracheophyta</taxon>
        <taxon>Spermatophyta</taxon>
        <taxon>Magnoliopsida</taxon>
        <taxon>eudicotyledons</taxon>
        <taxon>Gunneridae</taxon>
        <taxon>Pentapetalae</taxon>
        <taxon>rosids</taxon>
        <taxon>fabids</taxon>
        <taxon>Fagales</taxon>
        <taxon>Fagaceae</taxon>
        <taxon>Castanea</taxon>
    </lineage>
</organism>
<dbReference type="GO" id="GO:0016757">
    <property type="term" value="F:glycosyltransferase activity"/>
    <property type="evidence" value="ECO:0007669"/>
    <property type="project" value="UniProtKB-KW"/>
</dbReference>
<evidence type="ECO:0000256" key="4">
    <source>
        <dbReference type="ARBA" id="ARBA00023136"/>
    </source>
</evidence>
<name>A0A8J4VM85_9ROSI</name>
<proteinExistence type="predicted"/>
<protein>
    <recommendedName>
        <fullName evidence="9">Core-2/I-branching beta-1,6-N-acetylglucosaminyltransferase family protein</fullName>
    </recommendedName>
</protein>
<keyword evidence="4 6" id="KW-0472">Membrane</keyword>
<dbReference type="Pfam" id="PF02485">
    <property type="entry name" value="Branch"/>
    <property type="match status" value="1"/>
</dbReference>
<evidence type="ECO:0008006" key="9">
    <source>
        <dbReference type="Google" id="ProtNLM"/>
    </source>
</evidence>
<dbReference type="GO" id="GO:0016020">
    <property type="term" value="C:membrane"/>
    <property type="evidence" value="ECO:0007669"/>
    <property type="project" value="UniProtKB-SubCell"/>
</dbReference>
<reference evidence="7" key="1">
    <citation type="submission" date="2020-03" db="EMBL/GenBank/DDBJ databases">
        <title>Castanea mollissima Vanexum genome sequencing.</title>
        <authorList>
            <person name="Staton M."/>
        </authorList>
    </citation>
    <scope>NUCLEOTIDE SEQUENCE</scope>
    <source>
        <tissue evidence="7">Leaf</tissue>
    </source>
</reference>
<keyword evidence="6" id="KW-0812">Transmembrane</keyword>
<keyword evidence="8" id="KW-1185">Reference proteome</keyword>
<dbReference type="InterPro" id="IPR044174">
    <property type="entry name" value="BC10-like"/>
</dbReference>
<dbReference type="PANTHER" id="PTHR31042">
    <property type="entry name" value="CORE-2/I-BRANCHING BETA-1,6-N-ACETYLGLUCOSAMINYLTRANSFERASE FAMILY PROTEIN-RELATED"/>
    <property type="match status" value="1"/>
</dbReference>
<dbReference type="EMBL" id="JRKL02003973">
    <property type="protein sequence ID" value="KAF3953696.1"/>
    <property type="molecule type" value="Genomic_DNA"/>
</dbReference>
<sequence length="331" mass="38513">MSKKRASPPIRHLWRFLSNLIIFLCVFLCLFAFVRLHFQSSISTSQSYSALHDHDDHHFEGPPKIAFLFLVRKNLPLDFLWGAFFKNGDAANLSIYIHSEPRFVCIPLYDFSYIYDAVMSSPKSFVDSFIHINEDRYDPKMSPAIPEEKWRKGSQWIALVRRHAEIVVGDDIAFPVFREFCKEISFRFMFPWLTSLQKPHNCIPDEHYVPTLLAMSGLEDELERRSLTYTLWNHSAMRSDTNSWHPITFDRDDASPQEIKKIKDIDHVYYESENRTAQCTINSKLSPCFLFARKFTYGAAIRVLTMGLVGPYDILALSKASASKRKSKQYT</sequence>
<dbReference type="Proteomes" id="UP000737018">
    <property type="component" value="Unassembled WGS sequence"/>
</dbReference>
<evidence type="ECO:0000256" key="5">
    <source>
        <dbReference type="ARBA" id="ARBA00023180"/>
    </source>
</evidence>
<dbReference type="OrthoDB" id="191334at2759"/>
<evidence type="ECO:0000313" key="8">
    <source>
        <dbReference type="Proteomes" id="UP000737018"/>
    </source>
</evidence>
<dbReference type="InterPro" id="IPR003406">
    <property type="entry name" value="Glyco_trans_14"/>
</dbReference>
<feature type="transmembrane region" description="Helical" evidence="6">
    <location>
        <begin position="12"/>
        <end position="34"/>
    </location>
</feature>
<keyword evidence="3" id="KW-0808">Transferase</keyword>
<evidence type="ECO:0000256" key="1">
    <source>
        <dbReference type="ARBA" id="ARBA00004606"/>
    </source>
</evidence>
<keyword evidence="2" id="KW-0328">Glycosyltransferase</keyword>
<evidence type="ECO:0000256" key="3">
    <source>
        <dbReference type="ARBA" id="ARBA00022679"/>
    </source>
</evidence>
<gene>
    <name evidence="7" type="ORF">CMV_020888</name>
</gene>
<keyword evidence="5" id="KW-0325">Glycoprotein</keyword>
<keyword evidence="6" id="KW-1133">Transmembrane helix</keyword>
<dbReference type="AlphaFoldDB" id="A0A8J4VM85"/>
<comment type="subcellular location">
    <subcellularLocation>
        <location evidence="1">Membrane</location>
        <topology evidence="1">Single-pass type II membrane protein</topology>
    </subcellularLocation>
</comment>
<dbReference type="PANTHER" id="PTHR31042:SF70">
    <property type="entry name" value="OS01G0695200 PROTEIN"/>
    <property type="match status" value="1"/>
</dbReference>
<evidence type="ECO:0000313" key="7">
    <source>
        <dbReference type="EMBL" id="KAF3953696.1"/>
    </source>
</evidence>
<accession>A0A8J4VM85</accession>
<comment type="caution">
    <text evidence="7">The sequence shown here is derived from an EMBL/GenBank/DDBJ whole genome shotgun (WGS) entry which is preliminary data.</text>
</comment>
<evidence type="ECO:0000256" key="2">
    <source>
        <dbReference type="ARBA" id="ARBA00022676"/>
    </source>
</evidence>